<reference evidence="2 3" key="1">
    <citation type="submission" date="2023-01" db="EMBL/GenBank/DDBJ databases">
        <title>Novel diversity within Roseofilum (Cyanobacteria; Desertifilaceae) from marine benthic mats with descriptions of four novel species.</title>
        <authorList>
            <person name="Wang Y."/>
            <person name="Berthold D.E."/>
            <person name="Hu J."/>
            <person name="Lefler F.W."/>
            <person name="Laughinghouse H.D. IV."/>
        </authorList>
    </citation>
    <scope>NUCLEOTIDE SEQUENCE [LARGE SCALE GENOMIC DNA]</scope>
    <source>
        <strain evidence="2 3">BLCC-M143</strain>
    </source>
</reference>
<evidence type="ECO:0000256" key="1">
    <source>
        <dbReference type="SAM" id="Phobius"/>
    </source>
</evidence>
<dbReference type="Proteomes" id="UP001232992">
    <property type="component" value="Unassembled WGS sequence"/>
</dbReference>
<keyword evidence="1" id="KW-0812">Transmembrane</keyword>
<evidence type="ECO:0000313" key="2">
    <source>
        <dbReference type="EMBL" id="MDJ1185807.1"/>
    </source>
</evidence>
<feature type="transmembrane region" description="Helical" evidence="1">
    <location>
        <begin position="20"/>
        <end position="40"/>
    </location>
</feature>
<keyword evidence="1" id="KW-1133">Transmembrane helix</keyword>
<protein>
    <submittedName>
        <fullName evidence="2">Uncharacterized protein</fullName>
    </submittedName>
</protein>
<sequence>MRPPDDFSGSVQGCLGQLMAYLVIAIVLFFVVLFVCSYFHTTLNTVLLVWLGLMFFVSLMFLLKMTEG</sequence>
<keyword evidence="3" id="KW-1185">Reference proteome</keyword>
<organism evidence="2 3">
    <name type="scientific">Roseofilum casamattae BLCC-M143</name>
    <dbReference type="NCBI Taxonomy" id="3022442"/>
    <lineage>
        <taxon>Bacteria</taxon>
        <taxon>Bacillati</taxon>
        <taxon>Cyanobacteriota</taxon>
        <taxon>Cyanophyceae</taxon>
        <taxon>Desertifilales</taxon>
        <taxon>Desertifilaceae</taxon>
        <taxon>Roseofilum</taxon>
        <taxon>Roseofilum casamattae</taxon>
    </lineage>
</organism>
<keyword evidence="1" id="KW-0472">Membrane</keyword>
<name>A0ABT7C2W2_9CYAN</name>
<evidence type="ECO:0000313" key="3">
    <source>
        <dbReference type="Proteomes" id="UP001232992"/>
    </source>
</evidence>
<accession>A0ABT7C2W2</accession>
<gene>
    <name evidence="2" type="ORF">PMH09_21725</name>
</gene>
<dbReference type="RefSeq" id="WP_283760444.1">
    <property type="nucleotide sequence ID" value="NZ_JAQOSQ010000051.1"/>
</dbReference>
<feature type="transmembrane region" description="Helical" evidence="1">
    <location>
        <begin position="46"/>
        <end position="63"/>
    </location>
</feature>
<proteinExistence type="predicted"/>
<comment type="caution">
    <text evidence="2">The sequence shown here is derived from an EMBL/GenBank/DDBJ whole genome shotgun (WGS) entry which is preliminary data.</text>
</comment>
<dbReference type="EMBL" id="JAQOSQ010000051">
    <property type="protein sequence ID" value="MDJ1185807.1"/>
    <property type="molecule type" value="Genomic_DNA"/>
</dbReference>